<reference evidence="12" key="1">
    <citation type="journal article" date="2015" name="Int. J. Mol. Sci.">
        <title>High Genetic Diversity of Microbial Cellulase and Hemicellulase Genes in the Hindgut of Holotrichia parallela Larvae.</title>
        <authorList>
            <person name="Sheng P."/>
            <person name="Li Y."/>
            <person name="Marshall S.D."/>
            <person name="Zhang H."/>
        </authorList>
    </citation>
    <scope>NUCLEOTIDE SEQUENCE</scope>
</reference>
<dbReference type="SMR" id="W8E7J6"/>
<dbReference type="EMBL" id="KF927127">
    <property type="protein sequence ID" value="AHJ61366.1"/>
    <property type="molecule type" value="Genomic_DNA"/>
</dbReference>
<comment type="pathway">
    <text evidence="2 9 10">Glycan degradation; xylan degradation.</text>
</comment>
<feature type="domain" description="GH11" evidence="11">
    <location>
        <begin position="11"/>
        <end position="210"/>
    </location>
</feature>
<dbReference type="InterPro" id="IPR013319">
    <property type="entry name" value="GH11/12"/>
</dbReference>
<accession>W8E7J6</accession>
<dbReference type="AlphaFoldDB" id="W8E7J6"/>
<organism evidence="12">
    <name type="scientific">uncultured Bacillus sp</name>
    <dbReference type="NCBI Taxonomy" id="83428"/>
    <lineage>
        <taxon>Bacteria</taxon>
        <taxon>Bacillati</taxon>
        <taxon>Bacillota</taxon>
        <taxon>Bacilli</taxon>
        <taxon>Bacillales</taxon>
        <taxon>Bacillaceae</taxon>
        <taxon>Bacillus</taxon>
        <taxon>environmental samples</taxon>
    </lineage>
</organism>
<dbReference type="PROSITE" id="PS51761">
    <property type="entry name" value="GH11_3"/>
    <property type="match status" value="1"/>
</dbReference>
<proteinExistence type="inferred from homology"/>
<comment type="catalytic activity">
    <reaction evidence="1 9 10">
        <text>Endohydrolysis of (1-&gt;4)-beta-D-xylosidic linkages in xylans.</text>
        <dbReference type="EC" id="3.2.1.8"/>
    </reaction>
</comment>
<dbReference type="PRINTS" id="PR00911">
    <property type="entry name" value="GLHYDRLASE11"/>
</dbReference>
<evidence type="ECO:0000256" key="4">
    <source>
        <dbReference type="ARBA" id="ARBA00022651"/>
    </source>
</evidence>
<keyword evidence="8 9" id="KW-0624">Polysaccharide degradation</keyword>
<dbReference type="InterPro" id="IPR001137">
    <property type="entry name" value="Glyco_hydro_11"/>
</dbReference>
<evidence type="ECO:0000256" key="8">
    <source>
        <dbReference type="ARBA" id="ARBA00023326"/>
    </source>
</evidence>
<evidence type="ECO:0000256" key="5">
    <source>
        <dbReference type="ARBA" id="ARBA00022801"/>
    </source>
</evidence>
<feature type="active site" description="Nucleophile" evidence="9">
    <location>
        <position position="106"/>
    </location>
</feature>
<dbReference type="InterPro" id="IPR013320">
    <property type="entry name" value="ConA-like_dom_sf"/>
</dbReference>
<evidence type="ECO:0000256" key="3">
    <source>
        <dbReference type="ARBA" id="ARBA00012590"/>
    </source>
</evidence>
<evidence type="ECO:0000256" key="6">
    <source>
        <dbReference type="ARBA" id="ARBA00023277"/>
    </source>
</evidence>
<protein>
    <recommendedName>
        <fullName evidence="3 9">Endo-1,4-beta-xylanase</fullName>
        <ecNumber evidence="3 9">3.2.1.8</ecNumber>
    </recommendedName>
</protein>
<keyword evidence="4 9" id="KW-0858">Xylan degradation</keyword>
<evidence type="ECO:0000256" key="9">
    <source>
        <dbReference type="PROSITE-ProRule" id="PRU01097"/>
    </source>
</evidence>
<dbReference type="Pfam" id="PF00457">
    <property type="entry name" value="Glyco_hydro_11"/>
    <property type="match status" value="1"/>
</dbReference>
<dbReference type="Gene3D" id="2.60.120.180">
    <property type="match status" value="1"/>
</dbReference>
<dbReference type="InterPro" id="IPR033119">
    <property type="entry name" value="GH11_AS_2"/>
</dbReference>
<keyword evidence="6 9" id="KW-0119">Carbohydrate metabolism</keyword>
<dbReference type="EC" id="3.2.1.8" evidence="3 9"/>
<dbReference type="GO" id="GO:0045493">
    <property type="term" value="P:xylan catabolic process"/>
    <property type="evidence" value="ECO:0007669"/>
    <property type="project" value="UniProtKB-UniRule"/>
</dbReference>
<comment type="similarity">
    <text evidence="9 10">Belongs to the glycosyl hydrolase 11 (cellulase G) family.</text>
</comment>
<dbReference type="PANTHER" id="PTHR46828">
    <property type="entry name" value="ENDO-1,4-BETA-XYLANASE A-RELATED"/>
    <property type="match status" value="1"/>
</dbReference>
<name>W8E7J6_9BACI</name>
<evidence type="ECO:0000256" key="2">
    <source>
        <dbReference type="ARBA" id="ARBA00004851"/>
    </source>
</evidence>
<evidence type="ECO:0000313" key="12">
    <source>
        <dbReference type="EMBL" id="AHJ61366.1"/>
    </source>
</evidence>
<evidence type="ECO:0000256" key="10">
    <source>
        <dbReference type="RuleBase" id="RU362015"/>
    </source>
</evidence>
<dbReference type="InterPro" id="IPR033123">
    <property type="entry name" value="GH11_dom"/>
</dbReference>
<keyword evidence="7 9" id="KW-0326">Glycosidase</keyword>
<sequence>MTPLQYRKAQIWTDNTVLNINNYDYEYWKDSGNGTMIITANANNGSFSCEWHNINNIVFRSGKKFKYYDRTHKQLGNISLKYDAAYNSNGISYLALYGWTVDPLIEWYIIECYAEHNPARKFKHLGAHDTDGGTYELYCTTRENGSSILGVRDFGQYWSIRTVGRFSGTVNVSAHLCAWENMGLTLGNLTETALSVEGWQSSGKAAVNTNILTIKPIANMEVTANEIPQAKEIDEK</sequence>
<dbReference type="GO" id="GO:0031176">
    <property type="term" value="F:endo-1,4-beta-xylanase activity"/>
    <property type="evidence" value="ECO:0007669"/>
    <property type="project" value="UniProtKB-UniRule"/>
</dbReference>
<evidence type="ECO:0000259" key="11">
    <source>
        <dbReference type="PROSITE" id="PS51761"/>
    </source>
</evidence>
<feature type="active site" description="Proton donor" evidence="9">
    <location>
        <position position="197"/>
    </location>
</feature>
<dbReference type="UniPathway" id="UPA00114"/>
<dbReference type="SUPFAM" id="SSF49899">
    <property type="entry name" value="Concanavalin A-like lectins/glucanases"/>
    <property type="match status" value="1"/>
</dbReference>
<evidence type="ECO:0000256" key="1">
    <source>
        <dbReference type="ARBA" id="ARBA00000681"/>
    </source>
</evidence>
<evidence type="ECO:0000256" key="7">
    <source>
        <dbReference type="ARBA" id="ARBA00023295"/>
    </source>
</evidence>
<dbReference type="PANTHER" id="PTHR46828:SF2">
    <property type="entry name" value="ENDO-1,4-BETA-XYLANASE A-RELATED"/>
    <property type="match status" value="1"/>
</dbReference>
<keyword evidence="5 9" id="KW-0378">Hydrolase</keyword>
<dbReference type="PROSITE" id="PS00777">
    <property type="entry name" value="GH11_2"/>
    <property type="match status" value="1"/>
</dbReference>